<reference evidence="1" key="1">
    <citation type="submission" date="2014-11" db="EMBL/GenBank/DDBJ databases">
        <authorList>
            <person name="Amaro Gonzalez C."/>
        </authorList>
    </citation>
    <scope>NUCLEOTIDE SEQUENCE</scope>
</reference>
<evidence type="ECO:0000313" key="1">
    <source>
        <dbReference type="EMBL" id="JAH00245.1"/>
    </source>
</evidence>
<name>A0A0E9P877_ANGAN</name>
<dbReference type="EMBL" id="GBXM01108332">
    <property type="protein sequence ID" value="JAH00245.1"/>
    <property type="molecule type" value="Transcribed_RNA"/>
</dbReference>
<organism evidence="1">
    <name type="scientific">Anguilla anguilla</name>
    <name type="common">European freshwater eel</name>
    <name type="synonym">Muraena anguilla</name>
    <dbReference type="NCBI Taxonomy" id="7936"/>
    <lineage>
        <taxon>Eukaryota</taxon>
        <taxon>Metazoa</taxon>
        <taxon>Chordata</taxon>
        <taxon>Craniata</taxon>
        <taxon>Vertebrata</taxon>
        <taxon>Euteleostomi</taxon>
        <taxon>Actinopterygii</taxon>
        <taxon>Neopterygii</taxon>
        <taxon>Teleostei</taxon>
        <taxon>Anguilliformes</taxon>
        <taxon>Anguillidae</taxon>
        <taxon>Anguilla</taxon>
    </lineage>
</organism>
<reference evidence="1" key="2">
    <citation type="journal article" date="2015" name="Fish Shellfish Immunol.">
        <title>Early steps in the European eel (Anguilla anguilla)-Vibrio vulnificus interaction in the gills: Role of the RtxA13 toxin.</title>
        <authorList>
            <person name="Callol A."/>
            <person name="Pajuelo D."/>
            <person name="Ebbesson L."/>
            <person name="Teles M."/>
            <person name="MacKenzie S."/>
            <person name="Amaro C."/>
        </authorList>
    </citation>
    <scope>NUCLEOTIDE SEQUENCE</scope>
</reference>
<accession>A0A0E9P877</accession>
<protein>
    <submittedName>
        <fullName evidence="1">Uncharacterized protein</fullName>
    </submittedName>
</protein>
<sequence>MTDCLSSNNCILLNEELNESLVFYHITMRQRWDKMAAKKNKNGQRTINYINYLKNKRHAKLFLIVISFIMF</sequence>
<proteinExistence type="predicted"/>
<dbReference type="AlphaFoldDB" id="A0A0E9P877"/>